<gene>
    <name evidence="1" type="ORF">ACFPQ4_03260</name>
</gene>
<keyword evidence="2" id="KW-1185">Reference proteome</keyword>
<evidence type="ECO:0000313" key="1">
    <source>
        <dbReference type="EMBL" id="MFC5528470.1"/>
    </source>
</evidence>
<accession>A0ABW0QUL0</accession>
<dbReference type="RefSeq" id="WP_378110309.1">
    <property type="nucleotide sequence ID" value="NZ_JBHSNC010000010.1"/>
</dbReference>
<reference evidence="2" key="1">
    <citation type="journal article" date="2019" name="Int. J. Syst. Evol. Microbiol.">
        <title>The Global Catalogue of Microorganisms (GCM) 10K type strain sequencing project: providing services to taxonomists for standard genome sequencing and annotation.</title>
        <authorList>
            <consortium name="The Broad Institute Genomics Platform"/>
            <consortium name="The Broad Institute Genome Sequencing Center for Infectious Disease"/>
            <person name="Wu L."/>
            <person name="Ma J."/>
        </authorList>
    </citation>
    <scope>NUCLEOTIDE SEQUENCE [LARGE SCALE GENOMIC DNA]</scope>
    <source>
        <strain evidence="2">CGMCC 1.18578</strain>
    </source>
</reference>
<organism evidence="1 2">
    <name type="scientific">Cohnella yongneupensis</name>
    <dbReference type="NCBI Taxonomy" id="425006"/>
    <lineage>
        <taxon>Bacteria</taxon>
        <taxon>Bacillati</taxon>
        <taxon>Bacillota</taxon>
        <taxon>Bacilli</taxon>
        <taxon>Bacillales</taxon>
        <taxon>Paenibacillaceae</taxon>
        <taxon>Cohnella</taxon>
    </lineage>
</organism>
<protein>
    <recommendedName>
        <fullName evidence="3">Phage tail protein</fullName>
    </recommendedName>
</protein>
<comment type="caution">
    <text evidence="1">The sequence shown here is derived from an EMBL/GenBank/DDBJ whole genome shotgun (WGS) entry which is preliminary data.</text>
</comment>
<name>A0ABW0QUL0_9BACL</name>
<dbReference type="EMBL" id="JBHSNC010000010">
    <property type="protein sequence ID" value="MFC5528470.1"/>
    <property type="molecule type" value="Genomic_DNA"/>
</dbReference>
<proteinExistence type="predicted"/>
<sequence length="175" mass="19182">MATDVTKIKLGPCKVIFDVLGTPITLETTQGGVTLVYEETDRDVKTDQYGDTPAKKIITGRNARFEVPFAEYDLDKLTRMIPGSTLIINGPDPTKKRVVVNAGSVIDLLDYAKQVKLIPLAAGTTENESVTLYKAAPRPKINYKYDYNGERISNVTFEGFPDSNANLIAFGDMSA</sequence>
<evidence type="ECO:0000313" key="2">
    <source>
        <dbReference type="Proteomes" id="UP001596108"/>
    </source>
</evidence>
<dbReference type="Proteomes" id="UP001596108">
    <property type="component" value="Unassembled WGS sequence"/>
</dbReference>
<evidence type="ECO:0008006" key="3">
    <source>
        <dbReference type="Google" id="ProtNLM"/>
    </source>
</evidence>